<organism evidence="3">
    <name type="scientific">Chromera velia CCMP2878</name>
    <dbReference type="NCBI Taxonomy" id="1169474"/>
    <lineage>
        <taxon>Eukaryota</taxon>
        <taxon>Sar</taxon>
        <taxon>Alveolata</taxon>
        <taxon>Colpodellida</taxon>
        <taxon>Chromeraceae</taxon>
        <taxon>Chromera</taxon>
    </lineage>
</organism>
<dbReference type="PhylomeDB" id="A0A0G4HEP9"/>
<dbReference type="EMBL" id="CDMZ01002473">
    <property type="protein sequence ID" value="CEM42547.1"/>
    <property type="molecule type" value="Genomic_DNA"/>
</dbReference>
<feature type="transmembrane region" description="Helical" evidence="2">
    <location>
        <begin position="193"/>
        <end position="212"/>
    </location>
</feature>
<dbReference type="AlphaFoldDB" id="A0A0G4HEP9"/>
<dbReference type="Pfam" id="PF14494">
    <property type="entry name" value="DUF4436"/>
    <property type="match status" value="1"/>
</dbReference>
<keyword evidence="2" id="KW-0812">Transmembrane</keyword>
<sequence>MDASSLTSIWLQDKSTLYLLNVQNPIFDYPFDKYTMEFGIKALLVDRANDFMTFYEKTLSDGRTYIQQGDDINRAVQNAISVTPLQAGVTLYPHHHGWIAGVNTADNEGTVEVVVVFERSLAVRVMVIFIMTLMWSSAICVLLAALSYLRNRDDTSYDVPALAVGLLFAMPFVRDVMPDVPTVGISVDFLSYYWVLFIIVIATVLSLSTTLYRMNKKSLEEENVKGYRWGHTFSEEKGRGRGRGSNKGSARGSFGSGENGSNNRGGAGDQSDGGQEEEAIDEGCDIVPGEEGRSCMPRGDSRV</sequence>
<feature type="transmembrane region" description="Helical" evidence="2">
    <location>
        <begin position="125"/>
        <end position="149"/>
    </location>
</feature>
<evidence type="ECO:0000256" key="1">
    <source>
        <dbReference type="SAM" id="MobiDB-lite"/>
    </source>
</evidence>
<dbReference type="InterPro" id="IPR027948">
    <property type="entry name" value="DUF4436"/>
</dbReference>
<dbReference type="VEuPathDB" id="CryptoDB:Cvel_26826"/>
<evidence type="ECO:0000256" key="2">
    <source>
        <dbReference type="SAM" id="Phobius"/>
    </source>
</evidence>
<evidence type="ECO:0000313" key="3">
    <source>
        <dbReference type="EMBL" id="CEM42547.1"/>
    </source>
</evidence>
<reference evidence="3" key="1">
    <citation type="submission" date="2014-11" db="EMBL/GenBank/DDBJ databases">
        <authorList>
            <person name="Otto D Thomas"/>
            <person name="Naeem Raeece"/>
        </authorList>
    </citation>
    <scope>NUCLEOTIDE SEQUENCE</scope>
</reference>
<feature type="region of interest" description="Disordered" evidence="1">
    <location>
        <begin position="235"/>
        <end position="303"/>
    </location>
</feature>
<name>A0A0G4HEP9_9ALVE</name>
<gene>
    <name evidence="3" type="ORF">Cvel_26826</name>
</gene>
<keyword evidence="2" id="KW-1133">Transmembrane helix</keyword>
<feature type="compositionally biased region" description="Gly residues" evidence="1">
    <location>
        <begin position="254"/>
        <end position="268"/>
    </location>
</feature>
<accession>A0A0G4HEP9</accession>
<keyword evidence="2" id="KW-0472">Membrane</keyword>
<feature type="compositionally biased region" description="Acidic residues" evidence="1">
    <location>
        <begin position="274"/>
        <end position="284"/>
    </location>
</feature>
<feature type="transmembrane region" description="Helical" evidence="2">
    <location>
        <begin position="156"/>
        <end position="173"/>
    </location>
</feature>
<protein>
    <submittedName>
        <fullName evidence="3">Uncharacterized protein</fullName>
    </submittedName>
</protein>
<proteinExistence type="predicted"/>